<evidence type="ECO:0008006" key="4">
    <source>
        <dbReference type="Google" id="ProtNLM"/>
    </source>
</evidence>
<gene>
    <name evidence="2" type="ORF">C9I98_09830</name>
</gene>
<evidence type="ECO:0000256" key="1">
    <source>
        <dbReference type="SAM" id="SignalP"/>
    </source>
</evidence>
<feature type="signal peptide" evidence="1">
    <location>
        <begin position="1"/>
        <end position="29"/>
    </location>
</feature>
<reference evidence="2 3" key="1">
    <citation type="submission" date="2018-01" db="EMBL/GenBank/DDBJ databases">
        <title>Whole genome sequencing of Histamine producing bacteria.</title>
        <authorList>
            <person name="Butler K."/>
        </authorList>
    </citation>
    <scope>NUCLEOTIDE SEQUENCE [LARGE SCALE GENOMIC DNA]</scope>
    <source>
        <strain evidence="2 3">DSM 100436</strain>
    </source>
</reference>
<keyword evidence="3" id="KW-1185">Reference proteome</keyword>
<dbReference type="EMBL" id="PYMA01000004">
    <property type="protein sequence ID" value="PSW20339.1"/>
    <property type="molecule type" value="Genomic_DNA"/>
</dbReference>
<name>A0A2T3NVT6_9GAMM</name>
<sequence>MNRFSKCLLKQLPLAALFTVVVGCHNASAESLLMSYEEYIERCMSTYGTDKVTRSVCDAQYQAIEKKEQELMAQTHSLTEQAWQEDAVSELEKSQE</sequence>
<dbReference type="AlphaFoldDB" id="A0A2T3NVT6"/>
<accession>A0A2T3NVT6</accession>
<dbReference type="OrthoDB" id="5828819at2"/>
<dbReference type="RefSeq" id="WP_051902336.1">
    <property type="nucleotide sequence ID" value="NZ_JGVO01000583.1"/>
</dbReference>
<keyword evidence="1" id="KW-0732">Signal</keyword>
<protein>
    <recommendedName>
        <fullName evidence="4">Lipoprotein</fullName>
    </recommendedName>
</protein>
<dbReference type="Proteomes" id="UP000241771">
    <property type="component" value="Unassembled WGS sequence"/>
</dbReference>
<dbReference type="PROSITE" id="PS51257">
    <property type="entry name" value="PROKAR_LIPOPROTEIN"/>
    <property type="match status" value="1"/>
</dbReference>
<comment type="caution">
    <text evidence="2">The sequence shown here is derived from an EMBL/GenBank/DDBJ whole genome shotgun (WGS) entry which is preliminary data.</text>
</comment>
<organism evidence="2 3">
    <name type="scientific">Photobacterium sanctipauli</name>
    <dbReference type="NCBI Taxonomy" id="1342794"/>
    <lineage>
        <taxon>Bacteria</taxon>
        <taxon>Pseudomonadati</taxon>
        <taxon>Pseudomonadota</taxon>
        <taxon>Gammaproteobacteria</taxon>
        <taxon>Vibrionales</taxon>
        <taxon>Vibrionaceae</taxon>
        <taxon>Photobacterium</taxon>
    </lineage>
</organism>
<evidence type="ECO:0000313" key="3">
    <source>
        <dbReference type="Proteomes" id="UP000241771"/>
    </source>
</evidence>
<feature type="chain" id="PRO_5015610673" description="Lipoprotein" evidence="1">
    <location>
        <begin position="30"/>
        <end position="96"/>
    </location>
</feature>
<evidence type="ECO:0000313" key="2">
    <source>
        <dbReference type="EMBL" id="PSW20339.1"/>
    </source>
</evidence>
<proteinExistence type="predicted"/>